<keyword evidence="8" id="KW-1185">Reference proteome</keyword>
<dbReference type="EMBL" id="JAHXZJ010001119">
    <property type="protein sequence ID" value="KAH0554917.1"/>
    <property type="molecule type" value="Genomic_DNA"/>
</dbReference>
<dbReference type="PANTHER" id="PTHR16932:SF18">
    <property type="entry name" value="INTERFERON, ALPHA-INDUCIBLE PROTEIN 27-LIKE 2"/>
    <property type="match status" value="1"/>
</dbReference>
<gene>
    <name evidence="7" type="ORF">KQX54_013830</name>
</gene>
<sequence>METEADGYQLCPTCEKPLINEENLKLLRIKWIKWGVCGLLITAAGGAIGACVLPFLGFGSTGVAAGSFAASWQGPAVAAGSVFAICQSLGATGLGILLFGATGSVIGGVGALGLIHKYREKFDWCCCDNDSVSISCNNNS</sequence>
<evidence type="ECO:0000256" key="1">
    <source>
        <dbReference type="ARBA" id="ARBA00004141"/>
    </source>
</evidence>
<evidence type="ECO:0000313" key="8">
    <source>
        <dbReference type="Proteomes" id="UP000826195"/>
    </source>
</evidence>
<dbReference type="InterPro" id="IPR038213">
    <property type="entry name" value="IFI6/IFI27-like_sf"/>
</dbReference>
<evidence type="ECO:0000256" key="6">
    <source>
        <dbReference type="SAM" id="Phobius"/>
    </source>
</evidence>
<feature type="transmembrane region" description="Helical" evidence="6">
    <location>
        <begin position="96"/>
        <end position="115"/>
    </location>
</feature>
<dbReference type="GO" id="GO:0016020">
    <property type="term" value="C:membrane"/>
    <property type="evidence" value="ECO:0007669"/>
    <property type="project" value="UniProtKB-SubCell"/>
</dbReference>
<name>A0AAV7IT07_COTGL</name>
<comment type="subcellular location">
    <subcellularLocation>
        <location evidence="1">Membrane</location>
        <topology evidence="1">Multi-pass membrane protein</topology>
    </subcellularLocation>
</comment>
<keyword evidence="5 6" id="KW-0472">Membrane</keyword>
<dbReference type="AlphaFoldDB" id="A0AAV7IT07"/>
<dbReference type="Pfam" id="PF06140">
    <property type="entry name" value="Ifi-6-16"/>
    <property type="match status" value="1"/>
</dbReference>
<keyword evidence="3 6" id="KW-0812">Transmembrane</keyword>
<feature type="transmembrane region" description="Helical" evidence="6">
    <location>
        <begin position="31"/>
        <end position="56"/>
    </location>
</feature>
<dbReference type="Gene3D" id="6.10.110.10">
    <property type="match status" value="1"/>
</dbReference>
<organism evidence="7 8">
    <name type="scientific">Cotesia glomerata</name>
    <name type="common">Lepidopteran parasitic wasp</name>
    <name type="synonym">Apanteles glomeratus</name>
    <dbReference type="NCBI Taxonomy" id="32391"/>
    <lineage>
        <taxon>Eukaryota</taxon>
        <taxon>Metazoa</taxon>
        <taxon>Ecdysozoa</taxon>
        <taxon>Arthropoda</taxon>
        <taxon>Hexapoda</taxon>
        <taxon>Insecta</taxon>
        <taxon>Pterygota</taxon>
        <taxon>Neoptera</taxon>
        <taxon>Endopterygota</taxon>
        <taxon>Hymenoptera</taxon>
        <taxon>Apocrita</taxon>
        <taxon>Ichneumonoidea</taxon>
        <taxon>Braconidae</taxon>
        <taxon>Microgastrinae</taxon>
        <taxon>Cotesia</taxon>
    </lineage>
</organism>
<protein>
    <submittedName>
        <fullName evidence="7">Uncharacterized protein</fullName>
    </submittedName>
</protein>
<dbReference type="PANTHER" id="PTHR16932">
    <property type="entry name" value="INTERFERON ALPHA-INDUCIBLE PROTEIN 27"/>
    <property type="match status" value="1"/>
</dbReference>
<dbReference type="Proteomes" id="UP000826195">
    <property type="component" value="Unassembled WGS sequence"/>
</dbReference>
<evidence type="ECO:0000313" key="7">
    <source>
        <dbReference type="EMBL" id="KAH0554917.1"/>
    </source>
</evidence>
<comment type="caution">
    <text evidence="7">The sequence shown here is derived from an EMBL/GenBank/DDBJ whole genome shotgun (WGS) entry which is preliminary data.</text>
</comment>
<reference evidence="7 8" key="1">
    <citation type="journal article" date="2021" name="J. Hered.">
        <title>A chromosome-level genome assembly of the parasitoid wasp, Cotesia glomerata (Hymenoptera: Braconidae).</title>
        <authorList>
            <person name="Pinto B.J."/>
            <person name="Weis J.J."/>
            <person name="Gamble T."/>
            <person name="Ode P.J."/>
            <person name="Paul R."/>
            <person name="Zaspel J.M."/>
        </authorList>
    </citation>
    <scope>NUCLEOTIDE SEQUENCE [LARGE SCALE GENOMIC DNA]</scope>
    <source>
        <strain evidence="7">CgM1</strain>
    </source>
</reference>
<dbReference type="InterPro" id="IPR009311">
    <property type="entry name" value="IFI6/IFI27-like"/>
</dbReference>
<evidence type="ECO:0000256" key="2">
    <source>
        <dbReference type="ARBA" id="ARBA00007262"/>
    </source>
</evidence>
<keyword evidence="4 6" id="KW-1133">Transmembrane helix</keyword>
<evidence type="ECO:0000256" key="3">
    <source>
        <dbReference type="ARBA" id="ARBA00022692"/>
    </source>
</evidence>
<accession>A0AAV7IT07</accession>
<evidence type="ECO:0000256" key="5">
    <source>
        <dbReference type="ARBA" id="ARBA00023136"/>
    </source>
</evidence>
<comment type="similarity">
    <text evidence="2">Belongs to the IFI6/IFI27 family.</text>
</comment>
<evidence type="ECO:0000256" key="4">
    <source>
        <dbReference type="ARBA" id="ARBA00022989"/>
    </source>
</evidence>
<proteinExistence type="inferred from homology"/>